<gene>
    <name evidence="6" type="ORF">AYO21_08407</name>
</gene>
<evidence type="ECO:0000313" key="7">
    <source>
        <dbReference type="Proteomes" id="UP000077002"/>
    </source>
</evidence>
<dbReference type="Proteomes" id="UP000077002">
    <property type="component" value="Unassembled WGS sequence"/>
</dbReference>
<dbReference type="InterPro" id="IPR039650">
    <property type="entry name" value="HdrA-like"/>
</dbReference>
<dbReference type="SUPFAM" id="SSF51905">
    <property type="entry name" value="FAD/NAD(P)-binding domain"/>
    <property type="match status" value="2"/>
</dbReference>
<dbReference type="PANTHER" id="PTHR43498">
    <property type="entry name" value="FERREDOXIN:COB-COM HETERODISULFIDE REDUCTASE SUBUNIT A"/>
    <property type="match status" value="1"/>
</dbReference>
<keyword evidence="7" id="KW-1185">Reference proteome</keyword>
<dbReference type="AlphaFoldDB" id="A0A177F1F1"/>
<accession>A0A177F1F1</accession>
<dbReference type="GeneID" id="34603551"/>
<keyword evidence="1" id="KW-0004">4Fe-4S</keyword>
<evidence type="ECO:0000256" key="1">
    <source>
        <dbReference type="ARBA" id="ARBA00022485"/>
    </source>
</evidence>
<dbReference type="GO" id="GO:0016491">
    <property type="term" value="F:oxidoreductase activity"/>
    <property type="evidence" value="ECO:0007669"/>
    <property type="project" value="UniProtKB-KW"/>
</dbReference>
<keyword evidence="3" id="KW-0560">Oxidoreductase</keyword>
<evidence type="ECO:0000256" key="5">
    <source>
        <dbReference type="ARBA" id="ARBA00023014"/>
    </source>
</evidence>
<name>A0A177F1F1_9EURO</name>
<proteinExistence type="predicted"/>
<evidence type="ECO:0000256" key="4">
    <source>
        <dbReference type="ARBA" id="ARBA00023004"/>
    </source>
</evidence>
<organism evidence="6 7">
    <name type="scientific">Fonsecaea monophora</name>
    <dbReference type="NCBI Taxonomy" id="254056"/>
    <lineage>
        <taxon>Eukaryota</taxon>
        <taxon>Fungi</taxon>
        <taxon>Dikarya</taxon>
        <taxon>Ascomycota</taxon>
        <taxon>Pezizomycotina</taxon>
        <taxon>Eurotiomycetes</taxon>
        <taxon>Chaetothyriomycetidae</taxon>
        <taxon>Chaetothyriales</taxon>
        <taxon>Herpotrichiellaceae</taxon>
        <taxon>Fonsecaea</taxon>
    </lineage>
</organism>
<dbReference type="Gene3D" id="3.50.50.60">
    <property type="entry name" value="FAD/NAD(P)-binding domain"/>
    <property type="match status" value="1"/>
</dbReference>
<dbReference type="Pfam" id="PF12831">
    <property type="entry name" value="FAD_oxidored"/>
    <property type="match status" value="1"/>
</dbReference>
<protein>
    <submittedName>
        <fullName evidence="6">Uncharacterized protein</fullName>
    </submittedName>
</protein>
<evidence type="ECO:0000256" key="3">
    <source>
        <dbReference type="ARBA" id="ARBA00023002"/>
    </source>
</evidence>
<dbReference type="GO" id="GO:0046872">
    <property type="term" value="F:metal ion binding"/>
    <property type="evidence" value="ECO:0007669"/>
    <property type="project" value="UniProtKB-KW"/>
</dbReference>
<keyword evidence="2" id="KW-0479">Metal-binding</keyword>
<evidence type="ECO:0000313" key="6">
    <source>
        <dbReference type="EMBL" id="OAG37330.1"/>
    </source>
</evidence>
<sequence>MPRFPDSGILVEAEAFNEYGGWTLDSQFDFEMGSPYLLAHGNGRPVADATTVILVEDAGEYNTWVRAKDWVPSHHPGRFTVSVNGKVLDTEFGANDQDWTWQPGGRIRLPVGETRLALHDLTGFCGRCDAIFFSRDNLPPPQVVDEAARAWRKRFRGLPDQPVDAGSFDVVVVGGGVPGATAALVAARLGDRVALVHDRPYLGGNASLEIGLRPRGVTGPVVDEVSERTPEGDLKAKQLLDAEPNATVFLEHNVYNTVTVNSSIISLDAREARTGKEIRISAPVFIDCSGKAILGLLSGGETLFGQESKSEYGESLAPATRDNMHHGNTVFFRTRMAESPVSFPPVPWATEVAKDYSNLGGQLQKAGIENAPGPAVTPPGYVPDPTVPCRMTKPLTHYWEYGQWLNPYTQAEKIRDHLLRAIYGTFSNVKTLDPDNYANLEFDWVAFVAAQGEFRRYRGDYILTETDIRSQREFPDAVVQNGGAFCLHYPGNEKYDFRLKYWTWDERDGKPYYVPFRCLYSADISNLMMAGKHISVTHVAGSNTKFMGNGGQHAIATASAAHLCKKYNTTPRGVYKNHLVELQAIAAAVTKTNFYHSQTWAKL</sequence>
<dbReference type="RefSeq" id="XP_022509282.1">
    <property type="nucleotide sequence ID" value="XM_022658351.1"/>
</dbReference>
<dbReference type="OrthoDB" id="6612291at2759"/>
<dbReference type="PANTHER" id="PTHR43498:SF1">
    <property type="entry name" value="COB--COM HETERODISULFIDE REDUCTASE IRON-SULFUR SUBUNIT A"/>
    <property type="match status" value="1"/>
</dbReference>
<dbReference type="InterPro" id="IPR036188">
    <property type="entry name" value="FAD/NAD-bd_sf"/>
</dbReference>
<dbReference type="GO" id="GO:0051539">
    <property type="term" value="F:4 iron, 4 sulfur cluster binding"/>
    <property type="evidence" value="ECO:0007669"/>
    <property type="project" value="UniProtKB-KW"/>
</dbReference>
<keyword evidence="5" id="KW-0411">Iron-sulfur</keyword>
<keyword evidence="4" id="KW-0408">Iron</keyword>
<dbReference type="EMBL" id="LVKK01000073">
    <property type="protein sequence ID" value="OAG37330.1"/>
    <property type="molecule type" value="Genomic_DNA"/>
</dbReference>
<comment type="caution">
    <text evidence="6">The sequence shown here is derived from an EMBL/GenBank/DDBJ whole genome shotgun (WGS) entry which is preliminary data.</text>
</comment>
<evidence type="ECO:0000256" key="2">
    <source>
        <dbReference type="ARBA" id="ARBA00022723"/>
    </source>
</evidence>
<reference evidence="6 7" key="1">
    <citation type="submission" date="2016-03" db="EMBL/GenBank/DDBJ databases">
        <title>Draft genome sequence of the Fonsecaea monophora CBS 269.37.</title>
        <authorList>
            <person name="Bombassaro A."/>
            <person name="Vinicius W.A."/>
            <person name="De Hoog S."/>
            <person name="Sun J."/>
            <person name="Souza E.M."/>
            <person name="Raittz R.T."/>
            <person name="Costa F."/>
            <person name="Leao A.C."/>
            <person name="Tadra-Sfeir M.Z."/>
            <person name="Baura V."/>
            <person name="Balsanelli E."/>
            <person name="Pedrosa F.O."/>
            <person name="Moreno L.F."/>
            <person name="Steffens M.B."/>
            <person name="Xi L."/>
            <person name="Bocca A.L."/>
            <person name="Felipe M.S."/>
            <person name="Teixeira M."/>
            <person name="Telles Filho F.Q."/>
            <person name="Azevedo C.M."/>
            <person name="Gomes R."/>
            <person name="Vicente V.A."/>
        </authorList>
    </citation>
    <scope>NUCLEOTIDE SEQUENCE [LARGE SCALE GENOMIC DNA]</scope>
    <source>
        <strain evidence="6 7">CBS 269.37</strain>
    </source>
</reference>